<proteinExistence type="predicted"/>
<keyword evidence="1" id="KW-0677">Repeat</keyword>
<evidence type="ECO:0000256" key="2">
    <source>
        <dbReference type="SAM" id="Phobius"/>
    </source>
</evidence>
<sequence>MGTQTPDSGSSPDDRSDAQQRLDAFLAWLAADRGLDRYSMPATVALRSTRADGPSLARALASMDAPAVWWDAQGQRLNLSDAVLSGFYLTDADFSGANLKRADLTKGVGRGIRLDGALIEEASFKNGDFSGASFNAAVAGQASFQGAMLEDARFTSAHLRFARFQAALLDGTDFEAADAWGADFTGADADRTVFRKARLDEANLSDVNLTFSDFEGASLKGTKLRGSRLRGSNFAGATLSGTDFEGADLSETRLIRLDLSNSNLRHARFNGAWIEGCRLRVEQLDGAVGEEIDRNYDGARGSYSVLEANFTSIGAKAEAGWAYKKGRKMGCLSSWTKAREATHRKDWGLALLHTYAWASDRFVEWLCDYGESMSRVLRAFLILIALFAALYGILGGLVPHGEETATHSLIDIVSYSALNMMTSNPPEIGMSVVGRTANILVGLQGALGIILMGLFGYILGNRIRR</sequence>
<evidence type="ECO:0000256" key="1">
    <source>
        <dbReference type="ARBA" id="ARBA00022737"/>
    </source>
</evidence>
<gene>
    <name evidence="3" type="ORF">NS226_00080</name>
</gene>
<dbReference type="STRING" id="401562.NS365_04870"/>
<dbReference type="InterPro" id="IPR001646">
    <property type="entry name" value="5peptide_repeat"/>
</dbReference>
<dbReference type="PANTHER" id="PTHR47485:SF1">
    <property type="entry name" value="THYLAKOID LUMENAL 17.4 KDA PROTEIN, CHLOROPLASTIC"/>
    <property type="match status" value="1"/>
</dbReference>
<protein>
    <submittedName>
        <fullName evidence="3">Pentapeptide repeat protein</fullName>
    </submittedName>
</protein>
<evidence type="ECO:0000313" key="3">
    <source>
        <dbReference type="EMBL" id="KTQ98731.1"/>
    </source>
</evidence>
<comment type="caution">
    <text evidence="3">The sequence shown here is derived from an EMBL/GenBank/DDBJ whole genome shotgun (WGS) entry which is preliminary data.</text>
</comment>
<name>A0A147DB17_9HYPH</name>
<keyword evidence="2" id="KW-0812">Transmembrane</keyword>
<dbReference type="PANTHER" id="PTHR47485">
    <property type="entry name" value="THYLAKOID LUMENAL 17.4 KDA PROTEIN, CHLOROPLASTIC"/>
    <property type="match status" value="1"/>
</dbReference>
<keyword evidence="2" id="KW-0472">Membrane</keyword>
<dbReference type="Pfam" id="PF00805">
    <property type="entry name" value="Pentapeptide"/>
    <property type="match status" value="3"/>
</dbReference>
<feature type="transmembrane region" description="Helical" evidence="2">
    <location>
        <begin position="379"/>
        <end position="398"/>
    </location>
</feature>
<dbReference type="Proteomes" id="UP000078272">
    <property type="component" value="Unassembled WGS sequence"/>
</dbReference>
<dbReference type="SUPFAM" id="SSF141571">
    <property type="entry name" value="Pentapeptide repeat-like"/>
    <property type="match status" value="1"/>
</dbReference>
<reference evidence="3 4" key="1">
    <citation type="journal article" date="2016" name="Front. Microbiol.">
        <title>Genomic Resource of Rice Seed Associated Bacteria.</title>
        <authorList>
            <person name="Midha S."/>
            <person name="Bansal K."/>
            <person name="Sharma S."/>
            <person name="Kumar N."/>
            <person name="Patil P.P."/>
            <person name="Chaudhry V."/>
            <person name="Patil P.B."/>
        </authorList>
    </citation>
    <scope>NUCLEOTIDE SEQUENCE [LARGE SCALE GENOMIC DNA]</scope>
    <source>
        <strain evidence="3 4">NS226</strain>
    </source>
</reference>
<dbReference type="AlphaFoldDB" id="A0A147DB17"/>
<feature type="transmembrane region" description="Helical" evidence="2">
    <location>
        <begin position="439"/>
        <end position="459"/>
    </location>
</feature>
<dbReference type="PATRIC" id="fig|401562.3.peg.19"/>
<dbReference type="EMBL" id="LDPZ01000001">
    <property type="protein sequence ID" value="KTQ98731.1"/>
    <property type="molecule type" value="Genomic_DNA"/>
</dbReference>
<keyword evidence="2" id="KW-1133">Transmembrane helix</keyword>
<organism evidence="3 4">
    <name type="scientific">Aureimonas ureilytica</name>
    <dbReference type="NCBI Taxonomy" id="401562"/>
    <lineage>
        <taxon>Bacteria</taxon>
        <taxon>Pseudomonadati</taxon>
        <taxon>Pseudomonadota</taxon>
        <taxon>Alphaproteobacteria</taxon>
        <taxon>Hyphomicrobiales</taxon>
        <taxon>Aurantimonadaceae</taxon>
        <taxon>Aureimonas</taxon>
    </lineage>
</organism>
<accession>A0A147DB17</accession>
<evidence type="ECO:0000313" key="4">
    <source>
        <dbReference type="Proteomes" id="UP000078272"/>
    </source>
</evidence>
<dbReference type="Gene3D" id="2.160.20.80">
    <property type="entry name" value="E3 ubiquitin-protein ligase SopA"/>
    <property type="match status" value="2"/>
</dbReference>